<evidence type="ECO:0000313" key="1">
    <source>
        <dbReference type="EMBL" id="ODQ69387.1"/>
    </source>
</evidence>
<dbReference type="AlphaFoldDB" id="A0A1E3PX36"/>
<proteinExistence type="predicted"/>
<dbReference type="Proteomes" id="UP000094385">
    <property type="component" value="Unassembled WGS sequence"/>
</dbReference>
<reference evidence="1 2" key="1">
    <citation type="journal article" date="2016" name="Proc. Natl. Acad. Sci. U.S.A.">
        <title>Comparative genomics of biotechnologically important yeasts.</title>
        <authorList>
            <person name="Riley R."/>
            <person name="Haridas S."/>
            <person name="Wolfe K.H."/>
            <person name="Lopes M.R."/>
            <person name="Hittinger C.T."/>
            <person name="Goeker M."/>
            <person name="Salamov A.A."/>
            <person name="Wisecaver J.H."/>
            <person name="Long T.M."/>
            <person name="Calvey C.H."/>
            <person name="Aerts A.L."/>
            <person name="Barry K.W."/>
            <person name="Choi C."/>
            <person name="Clum A."/>
            <person name="Coughlan A.Y."/>
            <person name="Deshpande S."/>
            <person name="Douglass A.P."/>
            <person name="Hanson S.J."/>
            <person name="Klenk H.-P."/>
            <person name="LaButti K.M."/>
            <person name="Lapidus A."/>
            <person name="Lindquist E.A."/>
            <person name="Lipzen A.M."/>
            <person name="Meier-Kolthoff J.P."/>
            <person name="Ohm R.A."/>
            <person name="Otillar R.P."/>
            <person name="Pangilinan J.L."/>
            <person name="Peng Y."/>
            <person name="Rokas A."/>
            <person name="Rosa C.A."/>
            <person name="Scheuner C."/>
            <person name="Sibirny A.A."/>
            <person name="Slot J.C."/>
            <person name="Stielow J.B."/>
            <person name="Sun H."/>
            <person name="Kurtzman C.P."/>
            <person name="Blackwell M."/>
            <person name="Grigoriev I.V."/>
            <person name="Jeffries T.W."/>
        </authorList>
    </citation>
    <scope>NUCLEOTIDE SEQUENCE [LARGE SCALE GENOMIC DNA]</scope>
    <source>
        <strain evidence="1 2">NRRL Y-11557</strain>
    </source>
</reference>
<name>A0A1E3PX36_LIPST</name>
<accession>A0A1E3PX36</accession>
<keyword evidence="2" id="KW-1185">Reference proteome</keyword>
<sequence length="114" mass="13052">MYMMVSTLMANIRGSKLTVADASLRRALGNVDLVVEVQLRKLHEDETNPESSFSELQRQITKGLYSRVAREQAADSCVFVQQANRKKHTLPVRFPRRSRIYSASRPHIRHLCSP</sequence>
<gene>
    <name evidence="1" type="ORF">LIPSTDRAFT_76207</name>
</gene>
<protein>
    <submittedName>
        <fullName evidence="1">Uncharacterized protein</fullName>
    </submittedName>
</protein>
<dbReference type="EMBL" id="KV454304">
    <property type="protein sequence ID" value="ODQ69387.1"/>
    <property type="molecule type" value="Genomic_DNA"/>
</dbReference>
<evidence type="ECO:0000313" key="2">
    <source>
        <dbReference type="Proteomes" id="UP000094385"/>
    </source>
</evidence>
<organism evidence="1 2">
    <name type="scientific">Lipomyces starkeyi NRRL Y-11557</name>
    <dbReference type="NCBI Taxonomy" id="675824"/>
    <lineage>
        <taxon>Eukaryota</taxon>
        <taxon>Fungi</taxon>
        <taxon>Dikarya</taxon>
        <taxon>Ascomycota</taxon>
        <taxon>Saccharomycotina</taxon>
        <taxon>Lipomycetes</taxon>
        <taxon>Lipomycetales</taxon>
        <taxon>Lipomycetaceae</taxon>
        <taxon>Lipomyces</taxon>
    </lineage>
</organism>